<dbReference type="EMBL" id="CAJOBG010041460">
    <property type="protein sequence ID" value="CAF4409600.1"/>
    <property type="molecule type" value="Genomic_DNA"/>
</dbReference>
<dbReference type="EMBL" id="CAJNRF010002932">
    <property type="protein sequence ID" value="CAF2044713.1"/>
    <property type="molecule type" value="Genomic_DNA"/>
</dbReference>
<evidence type="ECO:0000313" key="3">
    <source>
        <dbReference type="Proteomes" id="UP000663856"/>
    </source>
</evidence>
<evidence type="ECO:0000313" key="2">
    <source>
        <dbReference type="EMBL" id="CAF4409600.1"/>
    </source>
</evidence>
<name>A0A816P6Y6_9BILA</name>
<reference evidence="1" key="1">
    <citation type="submission" date="2021-02" db="EMBL/GenBank/DDBJ databases">
        <authorList>
            <person name="Nowell W R."/>
        </authorList>
    </citation>
    <scope>NUCLEOTIDE SEQUENCE</scope>
</reference>
<evidence type="ECO:0000313" key="1">
    <source>
        <dbReference type="EMBL" id="CAF2044713.1"/>
    </source>
</evidence>
<comment type="caution">
    <text evidence="1">The sequence shown here is derived from an EMBL/GenBank/DDBJ whole genome shotgun (WGS) entry which is preliminary data.</text>
</comment>
<sequence>VEDVADVVRVEVVADVVRVEVVEDVADVVRVEVVDDVGSDHCKRSITCVKRCIALSVINIVLDCNCARYVEPYGKRLAE</sequence>
<proteinExistence type="predicted"/>
<evidence type="ECO:0000313" key="4">
    <source>
        <dbReference type="Proteomes" id="UP000663866"/>
    </source>
</evidence>
<feature type="non-terminal residue" evidence="1">
    <location>
        <position position="1"/>
    </location>
</feature>
<dbReference type="AlphaFoldDB" id="A0A816P6Y6"/>
<organism evidence="1 3">
    <name type="scientific">Rotaria magnacalcarata</name>
    <dbReference type="NCBI Taxonomy" id="392030"/>
    <lineage>
        <taxon>Eukaryota</taxon>
        <taxon>Metazoa</taxon>
        <taxon>Spiralia</taxon>
        <taxon>Gnathifera</taxon>
        <taxon>Rotifera</taxon>
        <taxon>Eurotatoria</taxon>
        <taxon>Bdelloidea</taxon>
        <taxon>Philodinida</taxon>
        <taxon>Philodinidae</taxon>
        <taxon>Rotaria</taxon>
    </lineage>
</organism>
<keyword evidence="4" id="KW-1185">Reference proteome</keyword>
<dbReference type="Proteomes" id="UP000663856">
    <property type="component" value="Unassembled WGS sequence"/>
</dbReference>
<gene>
    <name evidence="2" type="ORF">OVN521_LOCUS35383</name>
    <name evidence="1" type="ORF">WKI299_LOCUS8984</name>
</gene>
<dbReference type="Proteomes" id="UP000663866">
    <property type="component" value="Unassembled WGS sequence"/>
</dbReference>
<protein>
    <submittedName>
        <fullName evidence="1">Uncharacterized protein</fullName>
    </submittedName>
</protein>
<accession>A0A816P6Y6</accession>